<dbReference type="SMART" id="SM00458">
    <property type="entry name" value="RICIN"/>
    <property type="match status" value="1"/>
</dbReference>
<evidence type="ECO:0000259" key="2">
    <source>
        <dbReference type="SMART" id="SM00458"/>
    </source>
</evidence>
<dbReference type="SUPFAM" id="SSF50370">
    <property type="entry name" value="Ricin B-like lectins"/>
    <property type="match status" value="1"/>
</dbReference>
<dbReference type="InterPro" id="IPR035992">
    <property type="entry name" value="Ricin_B-like_lectins"/>
</dbReference>
<dbReference type="InterPro" id="IPR000772">
    <property type="entry name" value="Ricin_B_lectin"/>
</dbReference>
<accession>A0A2P2GTV6</accession>
<reference evidence="3 4" key="1">
    <citation type="submission" date="2015-05" db="EMBL/GenBank/DDBJ databases">
        <title>Draft Genome assembly of Streptomyces showdoensis.</title>
        <authorList>
            <person name="Thapa K.K."/>
            <person name="Metsa-Ketela M."/>
        </authorList>
    </citation>
    <scope>NUCLEOTIDE SEQUENCE [LARGE SCALE GENOMIC DNA]</scope>
    <source>
        <strain evidence="3 4">ATCC 15227</strain>
    </source>
</reference>
<sequence>MRKDTRSRRLVTTSTILMAGGVMLLPVPAVAHPAADTGSSTSAEARISGASFQVRNLQTGKCMTLAGGESTDNNVELVQFDCDTHPSRRWRVTNWNGESYQLVNRQTGKCATVAGGSGGNNKPLVQFDCDDHPSRRWRVANWNGNSYQLVNVRTGLCATVAGGRSTDNNVGLVQFSCDNDASRRWVMRMAGNVGG</sequence>
<feature type="signal peptide" evidence="1">
    <location>
        <begin position="1"/>
        <end position="31"/>
    </location>
</feature>
<organism evidence="3 4">
    <name type="scientific">Streptomyces showdoensis</name>
    <dbReference type="NCBI Taxonomy" id="68268"/>
    <lineage>
        <taxon>Bacteria</taxon>
        <taxon>Bacillati</taxon>
        <taxon>Actinomycetota</taxon>
        <taxon>Actinomycetes</taxon>
        <taxon>Kitasatosporales</taxon>
        <taxon>Streptomycetaceae</taxon>
        <taxon>Streptomyces</taxon>
    </lineage>
</organism>
<comment type="caution">
    <text evidence="3">The sequence shown here is derived from an EMBL/GenBank/DDBJ whole genome shotgun (WGS) entry which is preliminary data.</text>
</comment>
<evidence type="ECO:0000256" key="1">
    <source>
        <dbReference type="SAM" id="SignalP"/>
    </source>
</evidence>
<dbReference type="Gene3D" id="2.80.10.50">
    <property type="match status" value="2"/>
</dbReference>
<evidence type="ECO:0000313" key="4">
    <source>
        <dbReference type="Proteomes" id="UP000265325"/>
    </source>
</evidence>
<protein>
    <submittedName>
        <fullName evidence="3">Ricin B lectin</fullName>
    </submittedName>
</protein>
<keyword evidence="4" id="KW-1185">Reference proteome</keyword>
<proteinExistence type="predicted"/>
<dbReference type="CDD" id="cd00161">
    <property type="entry name" value="beta-trefoil_Ricin-like"/>
    <property type="match status" value="1"/>
</dbReference>
<keyword evidence="3" id="KW-0430">Lectin</keyword>
<dbReference type="PROSITE" id="PS50231">
    <property type="entry name" value="RICIN_B_LECTIN"/>
    <property type="match status" value="1"/>
</dbReference>
<evidence type="ECO:0000313" key="3">
    <source>
        <dbReference type="EMBL" id="KKZ74934.1"/>
    </source>
</evidence>
<name>A0A2P2GTV6_STREW</name>
<feature type="chain" id="PRO_5015198129" evidence="1">
    <location>
        <begin position="32"/>
        <end position="195"/>
    </location>
</feature>
<feature type="domain" description="Ricin B lectin" evidence="2">
    <location>
        <begin position="48"/>
        <end position="188"/>
    </location>
</feature>
<dbReference type="AlphaFoldDB" id="A0A2P2GTV6"/>
<gene>
    <name evidence="3" type="ORF">VO63_05715</name>
</gene>
<dbReference type="Proteomes" id="UP000265325">
    <property type="component" value="Unassembled WGS sequence"/>
</dbReference>
<dbReference type="EMBL" id="LAQS01000006">
    <property type="protein sequence ID" value="KKZ74934.1"/>
    <property type="molecule type" value="Genomic_DNA"/>
</dbReference>
<dbReference type="GO" id="GO:0030246">
    <property type="term" value="F:carbohydrate binding"/>
    <property type="evidence" value="ECO:0007669"/>
    <property type="project" value="UniProtKB-KW"/>
</dbReference>
<keyword evidence="1" id="KW-0732">Signal</keyword>
<dbReference type="OrthoDB" id="4167063at2"/>
<dbReference type="Pfam" id="PF14200">
    <property type="entry name" value="RicinB_lectin_2"/>
    <property type="match status" value="2"/>
</dbReference>